<sequence>MEAGTASLLQFLEVQKESSRQVISIRRTAGRGKIQLGEIARENESLQEKKEKEERRAKDADDQRVEQRSRDLRNRIQEPIQSCLEVCWGQGGVGKRLQLSCIEPANAPKTCKCPSSTVDEGVLRMVQRLFDGDMGGVDGADDVYDWPFSRETSLNSGPSGRVLQVGIFLPQIIRLGFPRDLPPPVPRHPYPARYHSALPLPISGKYQTNTNWQLAENLDATLHKLRSDQHGSIDWDVIEIAYGCEAHLGPQAIHPSPNVWQHGIAPPAAKIEDSAGERGSGGVEAGGTADGEGGDWRGWLKHFQKFLQTRKETI</sequence>
<feature type="compositionally biased region" description="Basic and acidic residues" evidence="1">
    <location>
        <begin position="39"/>
        <end position="71"/>
    </location>
</feature>
<dbReference type="Proteomes" id="UP000269721">
    <property type="component" value="Unassembled WGS sequence"/>
</dbReference>
<name>A0A4V1IS01_9FUNG</name>
<evidence type="ECO:0000313" key="2">
    <source>
        <dbReference type="EMBL" id="RKO91837.1"/>
    </source>
</evidence>
<dbReference type="EMBL" id="KZ994883">
    <property type="protein sequence ID" value="RKO91837.1"/>
    <property type="molecule type" value="Genomic_DNA"/>
</dbReference>
<protein>
    <submittedName>
        <fullName evidence="2">Uncharacterized protein</fullName>
    </submittedName>
</protein>
<feature type="region of interest" description="Disordered" evidence="1">
    <location>
        <begin position="272"/>
        <end position="294"/>
    </location>
</feature>
<reference evidence="3" key="1">
    <citation type="journal article" date="2018" name="Nat. Microbiol.">
        <title>Leveraging single-cell genomics to expand the fungal tree of life.</title>
        <authorList>
            <person name="Ahrendt S.R."/>
            <person name="Quandt C.A."/>
            <person name="Ciobanu D."/>
            <person name="Clum A."/>
            <person name="Salamov A."/>
            <person name="Andreopoulos B."/>
            <person name="Cheng J.F."/>
            <person name="Woyke T."/>
            <person name="Pelin A."/>
            <person name="Henrissat B."/>
            <person name="Reynolds N.K."/>
            <person name="Benny G.L."/>
            <person name="Smith M.E."/>
            <person name="James T.Y."/>
            <person name="Grigoriev I.V."/>
        </authorList>
    </citation>
    <scope>NUCLEOTIDE SEQUENCE [LARGE SCALE GENOMIC DNA]</scope>
</reference>
<keyword evidence="3" id="KW-1185">Reference proteome</keyword>
<dbReference type="AlphaFoldDB" id="A0A4V1IS01"/>
<accession>A0A4V1IS01</accession>
<organism evidence="2 3">
    <name type="scientific">Blyttiomyces helicus</name>
    <dbReference type="NCBI Taxonomy" id="388810"/>
    <lineage>
        <taxon>Eukaryota</taxon>
        <taxon>Fungi</taxon>
        <taxon>Fungi incertae sedis</taxon>
        <taxon>Chytridiomycota</taxon>
        <taxon>Chytridiomycota incertae sedis</taxon>
        <taxon>Chytridiomycetes</taxon>
        <taxon>Chytridiomycetes incertae sedis</taxon>
        <taxon>Blyttiomyces</taxon>
    </lineage>
</organism>
<evidence type="ECO:0000313" key="3">
    <source>
        <dbReference type="Proteomes" id="UP000269721"/>
    </source>
</evidence>
<evidence type="ECO:0000256" key="1">
    <source>
        <dbReference type="SAM" id="MobiDB-lite"/>
    </source>
</evidence>
<gene>
    <name evidence="2" type="ORF">BDK51DRAFT_27698</name>
</gene>
<feature type="region of interest" description="Disordered" evidence="1">
    <location>
        <begin position="36"/>
        <end position="71"/>
    </location>
</feature>
<proteinExistence type="predicted"/>
<feature type="compositionally biased region" description="Gly residues" evidence="1">
    <location>
        <begin position="278"/>
        <end position="291"/>
    </location>
</feature>